<protein>
    <submittedName>
        <fullName evidence="1">Uncharacterized protein</fullName>
    </submittedName>
</protein>
<dbReference type="RefSeq" id="WP_271122238.1">
    <property type="nucleotide sequence ID" value="NZ_JALHAN010000061.1"/>
</dbReference>
<dbReference type="AlphaFoldDB" id="A0A9X2W6M1"/>
<sequence>MSDSTQLVPYASLPDIGKDEKFTGQMAGLADRLSAVFINIENKLASDKAPEQTTTYEKLANGLKRLNEVVVQPAAKLGNSFLATLAGMEKDAQSAQSLNVSVDKYQAIKYASEQSGGDQNAVEGSIKNVTALWQNDKDGEILLNNMGVATREDDGTKRDNGDVFLQLAESLGGMNKNDASLHAGLLGIDENTLNAMHRGLAQYVDDYQNLLQATDLNAKKSAGQSSQFMISWRQMSSVVDLFSKKLSGDLAEGLSNPITSLTEKLLSKAPQIENVLNKAGVAVIWFGEVFADALSGIIDLVTDVAGWWDTLDSESQTLIAALAGLVGAWLVLNSAFMASPIGIILSLVAAIGLLYNDYQKWKSGSDSLIDWGKWEPVITLASQTIGGLANIVKNLFSSFMELLGIDFSSWSISTLFQGLLDNFNGLGETLQKIGKLLGALKDGNWSEVANIGKDLITGGLTNTPAGWIAQKGANYIENKATQAWSGFVDWATNGEKKTTRREEGNTSALLPKVMDNLASPDTSALLPEGYGSDNQRYAWSSDLTQPASGNVSSPTWNNKTDIAIYNARDPYAVGEEVERRQLNVYARQTQQYSGGLS</sequence>
<evidence type="ECO:0000313" key="2">
    <source>
        <dbReference type="Proteomes" id="UP001150641"/>
    </source>
</evidence>
<dbReference type="Proteomes" id="UP001150641">
    <property type="component" value="Unassembled WGS sequence"/>
</dbReference>
<gene>
    <name evidence="1" type="ORF">MUA00_06860</name>
</gene>
<accession>A0A9X2W6M1</accession>
<name>A0A9X2W6M1_9ENTR</name>
<organism evidence="1 2">
    <name type="scientific">Dryocola boscaweniae</name>
    <dbReference type="NCBI Taxonomy" id="2925397"/>
    <lineage>
        <taxon>Bacteria</taxon>
        <taxon>Pseudomonadati</taxon>
        <taxon>Pseudomonadota</taxon>
        <taxon>Gammaproteobacteria</taxon>
        <taxon>Enterobacterales</taxon>
        <taxon>Enterobacteriaceae</taxon>
        <taxon>Dryocola</taxon>
    </lineage>
</organism>
<keyword evidence="2" id="KW-1185">Reference proteome</keyword>
<comment type="caution">
    <text evidence="1">The sequence shown here is derived from an EMBL/GenBank/DDBJ whole genome shotgun (WGS) entry which is preliminary data.</text>
</comment>
<evidence type="ECO:0000313" key="1">
    <source>
        <dbReference type="EMBL" id="MCT4701522.1"/>
    </source>
</evidence>
<reference evidence="1" key="1">
    <citation type="submission" date="2022-03" db="EMBL/GenBank/DDBJ databases">
        <title>Proposal of a novel genus Dryocolo and two novel species.</title>
        <authorList>
            <person name="Maddock D.W."/>
            <person name="Brady C.L."/>
            <person name="Denman S."/>
            <person name="Arnold D."/>
        </authorList>
    </citation>
    <scope>NUCLEOTIDE SEQUENCE</scope>
    <source>
        <strain evidence="1">H6W4</strain>
    </source>
</reference>
<proteinExistence type="predicted"/>
<dbReference type="EMBL" id="JALHAP010000074">
    <property type="protein sequence ID" value="MCT4701522.1"/>
    <property type="molecule type" value="Genomic_DNA"/>
</dbReference>